<protein>
    <recommendedName>
        <fullName evidence="4">Lipoprotein</fullName>
    </recommendedName>
</protein>
<name>A0A1G4T8X0_9HYPH</name>
<dbReference type="PROSITE" id="PS51257">
    <property type="entry name" value="PROKAR_LIPOPROTEIN"/>
    <property type="match status" value="1"/>
</dbReference>
<dbReference type="AlphaFoldDB" id="A0A1G4T8X0"/>
<proteinExistence type="predicted"/>
<sequence length="135" mass="14516">MKTLTKTLALISLAVASGCTTMEDAKPAMQSLKGQPVQAAFAKLGYPDAEQNIAGKKIYVWNTSSSGTYTVPTTNTATTYVNGQAIYSTVQGTRTESYDYSCKLRLIASQGGIIENWDWDGNIGGCERYAARLKG</sequence>
<dbReference type="RefSeq" id="WP_092587222.1">
    <property type="nucleotide sequence ID" value="NZ_FMTM01000008.1"/>
</dbReference>
<evidence type="ECO:0008006" key="4">
    <source>
        <dbReference type="Google" id="ProtNLM"/>
    </source>
</evidence>
<keyword evidence="1" id="KW-0732">Signal</keyword>
<gene>
    <name evidence="2" type="ORF">SAMN02927900_04748</name>
</gene>
<feature type="signal peptide" evidence="1">
    <location>
        <begin position="1"/>
        <end position="22"/>
    </location>
</feature>
<organism evidence="2 3">
    <name type="scientific">Rhizobium mongolense subsp. loessense</name>
    <dbReference type="NCBI Taxonomy" id="158890"/>
    <lineage>
        <taxon>Bacteria</taxon>
        <taxon>Pseudomonadati</taxon>
        <taxon>Pseudomonadota</taxon>
        <taxon>Alphaproteobacteria</taxon>
        <taxon>Hyphomicrobiales</taxon>
        <taxon>Rhizobiaceae</taxon>
        <taxon>Rhizobium/Agrobacterium group</taxon>
        <taxon>Rhizobium</taxon>
    </lineage>
</organism>
<evidence type="ECO:0000313" key="3">
    <source>
        <dbReference type="Proteomes" id="UP000199542"/>
    </source>
</evidence>
<accession>A0A1G4T8X0</accession>
<evidence type="ECO:0000256" key="1">
    <source>
        <dbReference type="SAM" id="SignalP"/>
    </source>
</evidence>
<evidence type="ECO:0000313" key="2">
    <source>
        <dbReference type="EMBL" id="SCW76999.1"/>
    </source>
</evidence>
<feature type="chain" id="PRO_5011431605" description="Lipoprotein" evidence="1">
    <location>
        <begin position="23"/>
        <end position="135"/>
    </location>
</feature>
<dbReference type="Proteomes" id="UP000199542">
    <property type="component" value="Unassembled WGS sequence"/>
</dbReference>
<dbReference type="EMBL" id="FMTM01000008">
    <property type="protein sequence ID" value="SCW76999.1"/>
    <property type="molecule type" value="Genomic_DNA"/>
</dbReference>
<reference evidence="2 3" key="1">
    <citation type="submission" date="2016-10" db="EMBL/GenBank/DDBJ databases">
        <authorList>
            <person name="de Groot N.N."/>
        </authorList>
    </citation>
    <scope>NUCLEOTIDE SEQUENCE [LARGE SCALE GENOMIC DNA]</scope>
    <source>
        <strain evidence="2 3">CGMCC 1.3401</strain>
    </source>
</reference>